<evidence type="ECO:0000256" key="1">
    <source>
        <dbReference type="ARBA" id="ARBA00023121"/>
    </source>
</evidence>
<dbReference type="SUPFAM" id="SSF47027">
    <property type="entry name" value="Acyl-CoA binding protein"/>
    <property type="match status" value="1"/>
</dbReference>
<dbReference type="PANTHER" id="PTHR23310">
    <property type="entry name" value="ACYL-COA-BINDING PROTEIN, ACBP"/>
    <property type="match status" value="1"/>
</dbReference>
<comment type="caution">
    <text evidence="5">The sequence shown here is derived from an EMBL/GenBank/DDBJ whole genome shotgun (WGS) entry which is preliminary data.</text>
</comment>
<evidence type="ECO:0000313" key="5">
    <source>
        <dbReference type="EMBL" id="TSL47714.1"/>
    </source>
</evidence>
<name>A0A556TZU2_BAGYA</name>
<evidence type="ECO:0000256" key="3">
    <source>
        <dbReference type="SAM" id="Phobius"/>
    </source>
</evidence>
<feature type="region of interest" description="Disordered" evidence="2">
    <location>
        <begin position="82"/>
        <end position="140"/>
    </location>
</feature>
<dbReference type="Gene3D" id="1.20.80.10">
    <property type="match status" value="1"/>
</dbReference>
<gene>
    <name evidence="5" type="ORF">Baya_7295</name>
</gene>
<accession>A0A556TZU2</accession>
<organism evidence="5 6">
    <name type="scientific">Bagarius yarrelli</name>
    <name type="common">Goonch</name>
    <name type="synonym">Bagrus yarrelli</name>
    <dbReference type="NCBI Taxonomy" id="175774"/>
    <lineage>
        <taxon>Eukaryota</taxon>
        <taxon>Metazoa</taxon>
        <taxon>Chordata</taxon>
        <taxon>Craniata</taxon>
        <taxon>Vertebrata</taxon>
        <taxon>Euteleostomi</taxon>
        <taxon>Actinopterygii</taxon>
        <taxon>Neopterygii</taxon>
        <taxon>Teleostei</taxon>
        <taxon>Ostariophysi</taxon>
        <taxon>Siluriformes</taxon>
        <taxon>Sisoridae</taxon>
        <taxon>Sisorinae</taxon>
        <taxon>Bagarius</taxon>
    </lineage>
</organism>
<proteinExistence type="predicted"/>
<keyword evidence="3" id="KW-0472">Membrane</keyword>
<dbReference type="AlphaFoldDB" id="A0A556TZU2"/>
<feature type="domain" description="ACB" evidence="4">
    <location>
        <begin position="1"/>
        <end position="64"/>
    </location>
</feature>
<dbReference type="InterPro" id="IPR000582">
    <property type="entry name" value="Acyl-CoA-binding_protein"/>
</dbReference>
<feature type="region of interest" description="Disordered" evidence="2">
    <location>
        <begin position="166"/>
        <end position="201"/>
    </location>
</feature>
<dbReference type="InterPro" id="IPR035984">
    <property type="entry name" value="Acyl-CoA-binding_sf"/>
</dbReference>
<feature type="transmembrane region" description="Helical" evidence="3">
    <location>
        <begin position="274"/>
        <end position="293"/>
    </location>
</feature>
<keyword evidence="6" id="KW-1185">Reference proteome</keyword>
<sequence>MLIRFYSFHQQATAGVCNSSKPCSHDALSTAKWEAWRALGDMSKEEAMQAYVKEILLILEMIPVTEEVSDLLEVLEPFYEVVEDDDEDGDDGTSCKPVMTESSESSDERREKSAGNSDDDMEDNEDNSKGNNDVREAGSPYDESVSTVYCYIECSESLRADAARIKRQENREGNTKDVSVSQDEEPQGDAPPPLSTKAHGAVQSVILSGERGRGELVPCYRNVQHVSREHIGVDPVNTQIVLVLSRLQDDMRNVVARLAVLEARAMAQTISQSSVVFLFVWPFVVHVLVQLYLKKKRFALHTSLLTKIVCIKSQLTCVASSPTDRSESESKL</sequence>
<evidence type="ECO:0000259" key="4">
    <source>
        <dbReference type="PROSITE" id="PS51228"/>
    </source>
</evidence>
<feature type="compositionally biased region" description="Basic and acidic residues" evidence="2">
    <location>
        <begin position="126"/>
        <end position="136"/>
    </location>
</feature>
<dbReference type="InterPro" id="IPR014352">
    <property type="entry name" value="FERM/acyl-CoA-bd_prot_sf"/>
</dbReference>
<dbReference type="GO" id="GO:0000062">
    <property type="term" value="F:fatty-acyl-CoA binding"/>
    <property type="evidence" value="ECO:0007669"/>
    <property type="project" value="InterPro"/>
</dbReference>
<dbReference type="GO" id="GO:0005737">
    <property type="term" value="C:cytoplasm"/>
    <property type="evidence" value="ECO:0007669"/>
    <property type="project" value="TreeGrafter"/>
</dbReference>
<dbReference type="EMBL" id="VCAZ01000032">
    <property type="protein sequence ID" value="TSL47714.1"/>
    <property type="molecule type" value="Genomic_DNA"/>
</dbReference>
<reference evidence="5 6" key="1">
    <citation type="journal article" date="2019" name="Genome Biol. Evol.">
        <title>Whole-Genome Sequencing of the Giant Devil Catfish, Bagarius yarrelli.</title>
        <authorList>
            <person name="Jiang W."/>
            <person name="Lv Y."/>
            <person name="Cheng L."/>
            <person name="Yang K."/>
            <person name="Chao B."/>
            <person name="Wang X."/>
            <person name="Li Y."/>
            <person name="Pan X."/>
            <person name="You X."/>
            <person name="Zhang Y."/>
            <person name="Yang J."/>
            <person name="Li J."/>
            <person name="Zhang X."/>
            <person name="Liu S."/>
            <person name="Sun C."/>
            <person name="Yang J."/>
            <person name="Shi Q."/>
        </authorList>
    </citation>
    <scope>NUCLEOTIDE SEQUENCE [LARGE SCALE GENOMIC DNA]</scope>
    <source>
        <strain evidence="5">JWS20170419001</strain>
        <tissue evidence="5">Muscle</tissue>
    </source>
</reference>
<dbReference type="PROSITE" id="PS51228">
    <property type="entry name" value="ACB_2"/>
    <property type="match status" value="1"/>
</dbReference>
<dbReference type="Pfam" id="PF00887">
    <property type="entry name" value="ACBP"/>
    <property type="match status" value="1"/>
</dbReference>
<feature type="compositionally biased region" description="Basic and acidic residues" evidence="2">
    <location>
        <begin position="166"/>
        <end position="175"/>
    </location>
</feature>
<evidence type="ECO:0000256" key="2">
    <source>
        <dbReference type="SAM" id="MobiDB-lite"/>
    </source>
</evidence>
<protein>
    <submittedName>
        <fullName evidence="5">Acyl-CoA-binding domain-containing protein 5-B</fullName>
    </submittedName>
</protein>
<keyword evidence="1" id="KW-0446">Lipid-binding</keyword>
<keyword evidence="3" id="KW-0812">Transmembrane</keyword>
<dbReference type="OrthoDB" id="71307at2759"/>
<dbReference type="Proteomes" id="UP000319801">
    <property type="component" value="Unassembled WGS sequence"/>
</dbReference>
<feature type="compositionally biased region" description="Acidic residues" evidence="2">
    <location>
        <begin position="82"/>
        <end position="91"/>
    </location>
</feature>
<evidence type="ECO:0000313" key="6">
    <source>
        <dbReference type="Proteomes" id="UP000319801"/>
    </source>
</evidence>
<dbReference type="GO" id="GO:0006631">
    <property type="term" value="P:fatty acid metabolic process"/>
    <property type="evidence" value="ECO:0007669"/>
    <property type="project" value="TreeGrafter"/>
</dbReference>
<dbReference type="PANTHER" id="PTHR23310:SF77">
    <property type="entry name" value="LD25952P"/>
    <property type="match status" value="1"/>
</dbReference>
<keyword evidence="3" id="KW-1133">Transmembrane helix</keyword>